<feature type="region of interest" description="Disordered" evidence="1">
    <location>
        <begin position="798"/>
        <end position="876"/>
    </location>
</feature>
<accession>A0A8T0IEZ8</accession>
<evidence type="ECO:0000256" key="1">
    <source>
        <dbReference type="SAM" id="MobiDB-lite"/>
    </source>
</evidence>
<feature type="compositionally biased region" description="Polar residues" evidence="1">
    <location>
        <begin position="801"/>
        <end position="813"/>
    </location>
</feature>
<feature type="compositionally biased region" description="Polar residues" evidence="1">
    <location>
        <begin position="840"/>
        <end position="857"/>
    </location>
</feature>
<dbReference type="Proteomes" id="UP000822688">
    <property type="component" value="Chromosome 4"/>
</dbReference>
<feature type="region of interest" description="Disordered" evidence="1">
    <location>
        <begin position="82"/>
        <end position="110"/>
    </location>
</feature>
<feature type="region of interest" description="Disordered" evidence="1">
    <location>
        <begin position="695"/>
        <end position="728"/>
    </location>
</feature>
<comment type="caution">
    <text evidence="2">The sequence shown here is derived from an EMBL/GenBank/DDBJ whole genome shotgun (WGS) entry which is preliminary data.</text>
</comment>
<feature type="compositionally biased region" description="Basic and acidic residues" evidence="1">
    <location>
        <begin position="94"/>
        <end position="106"/>
    </location>
</feature>
<dbReference type="AlphaFoldDB" id="A0A8T0IEZ8"/>
<protein>
    <submittedName>
        <fullName evidence="2">Uncharacterized protein</fullName>
    </submittedName>
</protein>
<feature type="compositionally biased region" description="Polar residues" evidence="1">
    <location>
        <begin position="695"/>
        <end position="710"/>
    </location>
</feature>
<sequence>MWKPSQDVKGGGGADESKFYDRPSQRRRWDSLADPKLLPSDLEYSPPRSSRWDASTQVPSERRLQQRPKICLEYKSSSSRPLQWDVSTQVPSEPKSRPSHIVEHHSSPSRPARIAGGNGCNCCPCPPTPCERPVESCLPGLHQKYVDVYDTKGHAPEGHLPAGYRRFVEHDDLYLPPSRALSPASTDHDDLYLPLKTNEYSPRDCCPCDLRMCDSDPTYGDIYLPPSRPCTPAFPKDPCGYQPPCPPPCCPPPPCRPCPPPPCSPPPRQSSCGPKIVCSCPPYIKKLAPCPAPPSNDCSCSPYIKKLSGCSPPPSRPPSPPPAPSCRPGCCRPVQQCSSVYIDEVPSPPPGTRYVACQECLCHKDISTRSLCPSPKKISPCRDCVCHLGARSPSQGGRCPPKGAHTRCQAGFQTPGKPRLKINLNQSAQCLECKSPYNCKGPPNCNPQYILETPLSPNSARSRSPSPGLRPRSPMGAGKCSAGPPPSSRCQSCDCHKGGSSSNKCGGPPKVSPKLLEDPCCSPCRPSPCRPLLAAEMLSGMEACVSQAKACGANPASCMDTRCGSCDCHKPKCPPPPSPPCSPCSKPSPPPCRAPPPSCSPCRSPGPSCFDDDVHNPTFKSFQSTSPRCKDCDCHKPKNCKLSSQICKFCRGAGWCYCEYHTTLQLLTDSNSEPQTSPHHDKNSMEVEETVVSQVSGISPENTYRSSDLSARSAKLEYNESPRDEEIEQISRSPMKDIPSQSDIIQLCCCGECEYTKPRFPMKTECPFCKHTHSCCCGMCSCPIPTCSSKTPLDGPLSRGVSVNSSGALTGRSNPPLYSYRPKSVSQQLAPRKKLGFTSPDKSTPKTFTTSNSQLSNARLCYSSPKTRMKQSPTRR</sequence>
<feature type="region of interest" description="Disordered" evidence="1">
    <location>
        <begin position="455"/>
        <end position="483"/>
    </location>
</feature>
<feature type="compositionally biased region" description="Basic residues" evidence="1">
    <location>
        <begin position="867"/>
        <end position="876"/>
    </location>
</feature>
<feature type="compositionally biased region" description="Polar residues" evidence="1">
    <location>
        <begin position="82"/>
        <end position="91"/>
    </location>
</feature>
<reference evidence="2" key="1">
    <citation type="submission" date="2020-06" db="EMBL/GenBank/DDBJ databases">
        <title>WGS assembly of Ceratodon purpureus strain R40.</title>
        <authorList>
            <person name="Carey S.B."/>
            <person name="Jenkins J."/>
            <person name="Shu S."/>
            <person name="Lovell J.T."/>
            <person name="Sreedasyam A."/>
            <person name="Maumus F."/>
            <person name="Tiley G.P."/>
            <person name="Fernandez-Pozo N."/>
            <person name="Barry K."/>
            <person name="Chen C."/>
            <person name="Wang M."/>
            <person name="Lipzen A."/>
            <person name="Daum C."/>
            <person name="Saski C.A."/>
            <person name="Payton A.C."/>
            <person name="Mcbreen J.C."/>
            <person name="Conrad R.E."/>
            <person name="Kollar L.M."/>
            <person name="Olsson S."/>
            <person name="Huttunen S."/>
            <person name="Landis J.B."/>
            <person name="Wickett N.J."/>
            <person name="Johnson M.G."/>
            <person name="Rensing S.A."/>
            <person name="Grimwood J."/>
            <person name="Schmutz J."/>
            <person name="Mcdaniel S.F."/>
        </authorList>
    </citation>
    <scope>NUCLEOTIDE SEQUENCE</scope>
    <source>
        <strain evidence="2">R40</strain>
    </source>
</reference>
<feature type="compositionally biased region" description="Basic and acidic residues" evidence="1">
    <location>
        <begin position="15"/>
        <end position="33"/>
    </location>
</feature>
<dbReference type="EMBL" id="CM026424">
    <property type="protein sequence ID" value="KAG0581456.1"/>
    <property type="molecule type" value="Genomic_DNA"/>
</dbReference>
<gene>
    <name evidence="2" type="ORF">KC19_4G253300</name>
</gene>
<feature type="compositionally biased region" description="Basic and acidic residues" evidence="1">
    <location>
        <begin position="714"/>
        <end position="724"/>
    </location>
</feature>
<organism evidence="2 3">
    <name type="scientific">Ceratodon purpureus</name>
    <name type="common">Fire moss</name>
    <name type="synonym">Dicranum purpureum</name>
    <dbReference type="NCBI Taxonomy" id="3225"/>
    <lineage>
        <taxon>Eukaryota</taxon>
        <taxon>Viridiplantae</taxon>
        <taxon>Streptophyta</taxon>
        <taxon>Embryophyta</taxon>
        <taxon>Bryophyta</taxon>
        <taxon>Bryophytina</taxon>
        <taxon>Bryopsida</taxon>
        <taxon>Dicranidae</taxon>
        <taxon>Pseudoditrichales</taxon>
        <taxon>Ditrichaceae</taxon>
        <taxon>Ceratodon</taxon>
    </lineage>
</organism>
<name>A0A8T0IEZ8_CERPU</name>
<proteinExistence type="predicted"/>
<keyword evidence="3" id="KW-1185">Reference proteome</keyword>
<evidence type="ECO:0000313" key="2">
    <source>
        <dbReference type="EMBL" id="KAG0581456.1"/>
    </source>
</evidence>
<feature type="region of interest" description="Disordered" evidence="1">
    <location>
        <begin position="1"/>
        <end position="70"/>
    </location>
</feature>
<evidence type="ECO:0000313" key="3">
    <source>
        <dbReference type="Proteomes" id="UP000822688"/>
    </source>
</evidence>
<feature type="compositionally biased region" description="Low complexity" evidence="1">
    <location>
        <begin position="455"/>
        <end position="474"/>
    </location>
</feature>